<evidence type="ECO:0000259" key="23">
    <source>
        <dbReference type="PROSITE" id="PS50989"/>
    </source>
</evidence>
<dbReference type="PANTHER" id="PTHR42853:SF3">
    <property type="entry name" value="ACETYL-COENZYME A CARBOXYLASE CARBOXYL TRANSFERASE SUBUNIT ALPHA, CHLOROPLASTIC"/>
    <property type="match status" value="1"/>
</dbReference>
<comment type="similarity">
    <text evidence="20">Belongs to the AccD/PCCB family.</text>
</comment>
<dbReference type="NCBIfam" id="NF041504">
    <property type="entry name" value="AccA_sub"/>
    <property type="match status" value="1"/>
</dbReference>
<evidence type="ECO:0000256" key="3">
    <source>
        <dbReference type="ARBA" id="ARBA00006276"/>
    </source>
</evidence>
<evidence type="ECO:0000313" key="25">
    <source>
        <dbReference type="Proteomes" id="UP000666915"/>
    </source>
</evidence>
<evidence type="ECO:0000256" key="15">
    <source>
        <dbReference type="ARBA" id="ARBA00023098"/>
    </source>
</evidence>
<keyword evidence="25" id="KW-1185">Reference proteome</keyword>
<keyword evidence="10 19" id="KW-0547">Nucleotide-binding</keyword>
<evidence type="ECO:0000256" key="20">
    <source>
        <dbReference type="HAMAP-Rule" id="MF_01395"/>
    </source>
</evidence>
<dbReference type="NCBIfam" id="TIGR00515">
    <property type="entry name" value="accD"/>
    <property type="match status" value="1"/>
</dbReference>
<dbReference type="InterPro" id="IPR011763">
    <property type="entry name" value="COA_CT_C"/>
</dbReference>
<comment type="pathway">
    <text evidence="2 19">Lipid metabolism; malonyl-CoA biosynthesis; malonyl-CoA from acetyl-CoA: step 1/1.</text>
</comment>
<keyword evidence="11 20" id="KW-0863">Zinc-finger</keyword>
<evidence type="ECO:0000313" key="24">
    <source>
        <dbReference type="EMBL" id="MBO2437589.1"/>
    </source>
</evidence>
<feature type="region of interest" description="Disordered" evidence="21">
    <location>
        <begin position="278"/>
        <end position="302"/>
    </location>
</feature>
<evidence type="ECO:0000256" key="5">
    <source>
        <dbReference type="ARBA" id="ARBA00011664"/>
    </source>
</evidence>
<feature type="binding site" evidence="20">
    <location>
        <position position="49"/>
    </location>
    <ligand>
        <name>Zn(2+)</name>
        <dbReference type="ChEBI" id="CHEBI:29105"/>
    </ligand>
</feature>
<dbReference type="InterPro" id="IPR041010">
    <property type="entry name" value="Znf-ACC"/>
</dbReference>
<dbReference type="PROSITE" id="PS50989">
    <property type="entry name" value="COA_CT_CTER"/>
    <property type="match status" value="1"/>
</dbReference>
<keyword evidence="13 20" id="KW-0862">Zinc</keyword>
<sequence>MTITNGGRPLPGPTRTEAAPEDAWLRCDGCGALVYGRKFDRNLKVCPDCGHHGRLTVWERLELLLDPGSLRRFGETVRSTDLLGFTDTKPYPQRLAENRSRTGNPAAIVCGHARVEGRPVVVAALDFAFLGGSIGAAVGELVARAARTALHDRVPLVIISASGGARMQEGAISLMQMAKTSQELNRLHAAGILVVNLNLNPTFGGATASFSMLGDVIIAEPGARIGFAGPQVIRQTIRQELPQGFQTAEYLLDNGQIDMVVPREGLRAMLGRVLRLHAPRPRRRTPEDAGRPPAATVTDPGALEERPAADVVARARSVERPTTLDYCAYMFGDFVELHGDRARGDDPAVVGGLADLDGRTVVVIGHQKGHDVAEMVRRNFGMPHPWGYQKAYRLMQYAARFGFPLITFVDTPGAYPGIEAESNGQAFSIARCLERMSDLPVPVVSVVTGEGGSGGALALAVANRVLILDSAYFSVISPEGCSTILFGSAAAAPRAAEQLRLTPPDLLRLGVVDGVIREPGEGAHADHLATADRIKAALLEQLDALAALTAEGPGPLVEARYRRYAGFGDPAGITTTEDQDHGQR</sequence>
<organism evidence="24 25">
    <name type="scientific">Actinomadura nitritigenes</name>
    <dbReference type="NCBI Taxonomy" id="134602"/>
    <lineage>
        <taxon>Bacteria</taxon>
        <taxon>Bacillati</taxon>
        <taxon>Actinomycetota</taxon>
        <taxon>Actinomycetes</taxon>
        <taxon>Streptosporangiales</taxon>
        <taxon>Thermomonosporaceae</taxon>
        <taxon>Actinomadura</taxon>
    </lineage>
</organism>
<feature type="binding site" evidence="20">
    <location>
        <position position="46"/>
    </location>
    <ligand>
        <name>Zn(2+)</name>
        <dbReference type="ChEBI" id="CHEBI:29105"/>
    </ligand>
</feature>
<evidence type="ECO:0000256" key="1">
    <source>
        <dbReference type="ARBA" id="ARBA00004496"/>
    </source>
</evidence>
<dbReference type="InterPro" id="IPR029045">
    <property type="entry name" value="ClpP/crotonase-like_dom_sf"/>
</dbReference>
<dbReference type="Pfam" id="PF17848">
    <property type="entry name" value="Zn_ribbon_ACC"/>
    <property type="match status" value="1"/>
</dbReference>
<evidence type="ECO:0000256" key="19">
    <source>
        <dbReference type="HAMAP-Rule" id="MF_00823"/>
    </source>
</evidence>
<proteinExistence type="inferred from homology"/>
<comment type="similarity">
    <text evidence="4">In the N-terminal section; belongs to the AccD/PCCB family.</text>
</comment>
<evidence type="ECO:0000256" key="14">
    <source>
        <dbReference type="ARBA" id="ARBA00022840"/>
    </source>
</evidence>
<dbReference type="EMBL" id="JAGEOK010000005">
    <property type="protein sequence ID" value="MBO2437589.1"/>
    <property type="molecule type" value="Genomic_DNA"/>
</dbReference>
<evidence type="ECO:0000256" key="21">
    <source>
        <dbReference type="SAM" id="MobiDB-lite"/>
    </source>
</evidence>
<keyword evidence="9 20" id="KW-0479">Metal-binding</keyword>
<feature type="zinc finger region" description="C4-type" evidence="20">
    <location>
        <begin position="27"/>
        <end position="49"/>
    </location>
</feature>
<accession>A0ABS3QW06</accession>
<dbReference type="EC" id="2.1.3.15" evidence="19"/>
<comment type="cofactor">
    <cofactor evidence="20">
        <name>Zn(2+)</name>
        <dbReference type="ChEBI" id="CHEBI:29105"/>
    </cofactor>
    <text evidence="20">Binds 1 zinc ion per subunit.</text>
</comment>
<feature type="domain" description="CoA carboxyltransferase N-terminal" evidence="22">
    <location>
        <begin position="23"/>
        <end position="292"/>
    </location>
</feature>
<evidence type="ECO:0000256" key="9">
    <source>
        <dbReference type="ARBA" id="ARBA00022723"/>
    </source>
</evidence>
<dbReference type="PANTHER" id="PTHR42853">
    <property type="entry name" value="ACETYL-COENZYME A CARBOXYLASE CARBOXYL TRANSFERASE SUBUNIT ALPHA"/>
    <property type="match status" value="1"/>
</dbReference>
<comment type="function">
    <text evidence="17 20">Component of the acetyl coenzyme A carboxylase (ACC) complex. Biotin carboxylase (BC) catalyzes the carboxylation of biotin on its carrier protein (BCCP) and then the CO(2) group is transferred by the transcarboxylase to acetyl-CoA to form malonyl-CoA.</text>
</comment>
<comment type="similarity">
    <text evidence="19">Belongs to the AccA family.</text>
</comment>
<evidence type="ECO:0000256" key="8">
    <source>
        <dbReference type="ARBA" id="ARBA00022679"/>
    </source>
</evidence>
<reference evidence="24 25" key="1">
    <citation type="submission" date="2021-03" db="EMBL/GenBank/DDBJ databases">
        <authorList>
            <person name="Kanchanasin P."/>
            <person name="Saeng-In P."/>
            <person name="Phongsopitanun W."/>
            <person name="Yuki M."/>
            <person name="Kudo T."/>
            <person name="Ohkuma M."/>
            <person name="Tanasupawat S."/>
        </authorList>
    </citation>
    <scope>NUCLEOTIDE SEQUENCE [LARGE SCALE GENOMIC DNA]</scope>
    <source>
        <strain evidence="24 25">L46</strain>
    </source>
</reference>
<keyword evidence="15 19" id="KW-0443">Lipid metabolism</keyword>
<evidence type="ECO:0000256" key="16">
    <source>
        <dbReference type="ARBA" id="ARBA00023160"/>
    </source>
</evidence>
<dbReference type="HAMAP" id="MF_00823">
    <property type="entry name" value="AcetylCoA_CT_alpha"/>
    <property type="match status" value="1"/>
</dbReference>
<evidence type="ECO:0000256" key="2">
    <source>
        <dbReference type="ARBA" id="ARBA00004956"/>
    </source>
</evidence>
<dbReference type="InterPro" id="IPR001095">
    <property type="entry name" value="Acetyl_CoA_COase_a_su"/>
</dbReference>
<comment type="subunit">
    <text evidence="19">Acetyl-CoA carboxylase is a heterohexamer composed of biotin carboxyl carrier protein (AccB), biotin carboxylase (AccC) and two subunits each of ACCase subunit alpha (AccA) and ACCase subunit beta (AccD).</text>
</comment>
<dbReference type="GO" id="GO:0016740">
    <property type="term" value="F:transferase activity"/>
    <property type="evidence" value="ECO:0007669"/>
    <property type="project" value="UniProtKB-KW"/>
</dbReference>
<dbReference type="RefSeq" id="WP_208265924.1">
    <property type="nucleotide sequence ID" value="NZ_BAAAGM010000026.1"/>
</dbReference>
<comment type="caution">
    <text evidence="24">The sequence shown here is derived from an EMBL/GenBank/DDBJ whole genome shotgun (WGS) entry which is preliminary data.</text>
</comment>
<keyword evidence="12 19" id="KW-0276">Fatty acid metabolism</keyword>
<evidence type="ECO:0000256" key="13">
    <source>
        <dbReference type="ARBA" id="ARBA00022833"/>
    </source>
</evidence>
<dbReference type="PRINTS" id="PR01069">
    <property type="entry name" value="ACCCTRFRASEA"/>
</dbReference>
<dbReference type="PROSITE" id="PS50980">
    <property type="entry name" value="COA_CT_NTER"/>
    <property type="match status" value="1"/>
</dbReference>
<evidence type="ECO:0000256" key="12">
    <source>
        <dbReference type="ARBA" id="ARBA00022832"/>
    </source>
</evidence>
<evidence type="ECO:0000256" key="17">
    <source>
        <dbReference type="ARBA" id="ARBA00025280"/>
    </source>
</evidence>
<dbReference type="NCBIfam" id="TIGR00513">
    <property type="entry name" value="accA"/>
    <property type="match status" value="1"/>
</dbReference>
<keyword evidence="8 19" id="KW-0808">Transferase</keyword>
<name>A0ABS3QW06_9ACTN</name>
<comment type="function">
    <text evidence="19">Component of the acetyl coenzyme A carboxylase (ACC) complex. First, biotin carboxylase catalyzes the carboxylation of biotin on its carrier protein (BCCP) and then the CO(2) group is transferred by the carboxyltransferase to acetyl-CoA to form malonyl-CoA.</text>
</comment>
<dbReference type="Pfam" id="PF03255">
    <property type="entry name" value="ACCA"/>
    <property type="match status" value="1"/>
</dbReference>
<keyword evidence="7 19" id="KW-0444">Lipid biosynthesis</keyword>
<evidence type="ECO:0000259" key="22">
    <source>
        <dbReference type="PROSITE" id="PS50980"/>
    </source>
</evidence>
<comment type="subcellular location">
    <subcellularLocation>
        <location evidence="1 19">Cytoplasm</location>
    </subcellularLocation>
</comment>
<comment type="catalytic activity">
    <reaction evidence="18 19">
        <text>N(6)-carboxybiotinyl-L-lysyl-[protein] + acetyl-CoA = N(6)-biotinyl-L-lysyl-[protein] + malonyl-CoA</text>
        <dbReference type="Rhea" id="RHEA:54728"/>
        <dbReference type="Rhea" id="RHEA-COMP:10505"/>
        <dbReference type="Rhea" id="RHEA-COMP:10506"/>
        <dbReference type="ChEBI" id="CHEBI:57288"/>
        <dbReference type="ChEBI" id="CHEBI:57384"/>
        <dbReference type="ChEBI" id="CHEBI:83144"/>
        <dbReference type="ChEBI" id="CHEBI:83145"/>
        <dbReference type="EC" id="2.1.3.15"/>
    </reaction>
</comment>
<dbReference type="SUPFAM" id="SSF52096">
    <property type="entry name" value="ClpP/crotonase"/>
    <property type="match status" value="2"/>
</dbReference>
<dbReference type="Proteomes" id="UP000666915">
    <property type="component" value="Unassembled WGS sequence"/>
</dbReference>
<comment type="subunit">
    <text evidence="5">Acetyl-CoA carboxylase is a heterotetramer composed of biotin carboxyl carrier protein (AccB), biotin carboxylase (AccC) and two subunits of ACCase subunit beta/alpha.</text>
</comment>
<feature type="binding site" evidence="20">
    <location>
        <position position="27"/>
    </location>
    <ligand>
        <name>Zn(2+)</name>
        <dbReference type="ChEBI" id="CHEBI:29105"/>
    </ligand>
</feature>
<dbReference type="InterPro" id="IPR000438">
    <property type="entry name" value="Acetyl_CoA_COase_Trfase_b_su"/>
</dbReference>
<gene>
    <name evidence="19 24" type="primary">accA</name>
    <name evidence="20" type="synonym">accD</name>
    <name evidence="24" type="ORF">J4557_08675</name>
</gene>
<dbReference type="Gene3D" id="3.90.226.10">
    <property type="entry name" value="2-enoyl-CoA Hydratase, Chain A, domain 1"/>
    <property type="match status" value="2"/>
</dbReference>
<evidence type="ECO:0000256" key="7">
    <source>
        <dbReference type="ARBA" id="ARBA00022516"/>
    </source>
</evidence>
<feature type="domain" description="CoA carboxyltransferase C-terminal" evidence="23">
    <location>
        <begin position="300"/>
        <end position="544"/>
    </location>
</feature>
<keyword evidence="6 19" id="KW-0963">Cytoplasm</keyword>
<evidence type="ECO:0000256" key="4">
    <source>
        <dbReference type="ARBA" id="ARBA00010284"/>
    </source>
</evidence>
<dbReference type="HAMAP" id="MF_01395">
    <property type="entry name" value="AcetylCoA_CT_beta"/>
    <property type="match status" value="1"/>
</dbReference>
<evidence type="ECO:0000256" key="18">
    <source>
        <dbReference type="ARBA" id="ARBA00049152"/>
    </source>
</evidence>
<feature type="binding site" evidence="20">
    <location>
        <position position="30"/>
    </location>
    <ligand>
        <name>Zn(2+)</name>
        <dbReference type="ChEBI" id="CHEBI:29105"/>
    </ligand>
</feature>
<evidence type="ECO:0000256" key="6">
    <source>
        <dbReference type="ARBA" id="ARBA00022490"/>
    </source>
</evidence>
<keyword evidence="14 19" id="KW-0067">ATP-binding</keyword>
<evidence type="ECO:0000256" key="10">
    <source>
        <dbReference type="ARBA" id="ARBA00022741"/>
    </source>
</evidence>
<comment type="similarity">
    <text evidence="3">In the C-terminal section; belongs to the AccA family.</text>
</comment>
<keyword evidence="16 19" id="KW-0275">Fatty acid biosynthesis</keyword>
<protein>
    <recommendedName>
        <fullName evidence="19 20">Multifunctional fusion protein</fullName>
    </recommendedName>
    <domain>
        <recommendedName>
            <fullName evidence="19">Acetyl-coenzyme A carboxylase carboxyl transferase subunit alpha</fullName>
            <shortName evidence="19">ACCase subunit alpha</shortName>
            <shortName evidence="19">Acetyl-CoA carboxylase carboxyltransferase subunit alpha</shortName>
            <ecNumber evidence="19">2.1.3.15</ecNumber>
        </recommendedName>
    </domain>
    <domain>
        <recommendedName>
            <fullName evidence="20">Acetyl-coenzyme A carboxylase carboxyl transferase subunit beta</fullName>
            <shortName evidence="20">ACCase subunit beta</shortName>
            <shortName evidence="20">Acetyl-CoA carboxylase carboxyltransferase subunit beta</shortName>
        </recommendedName>
    </domain>
</protein>
<evidence type="ECO:0000256" key="11">
    <source>
        <dbReference type="ARBA" id="ARBA00022771"/>
    </source>
</evidence>
<dbReference type="InterPro" id="IPR011762">
    <property type="entry name" value="COA_CT_N"/>
</dbReference>